<dbReference type="VEuPathDB" id="TriTrypDB:LtaPh_3310061"/>
<keyword evidence="2" id="KW-1185">Reference proteome</keyword>
<organism evidence="1 2">
    <name type="scientific">Leishmania tarentolae</name>
    <name type="common">Sauroleishmania tarentolae</name>
    <dbReference type="NCBI Taxonomy" id="5689"/>
    <lineage>
        <taxon>Eukaryota</taxon>
        <taxon>Discoba</taxon>
        <taxon>Euglenozoa</taxon>
        <taxon>Kinetoplastea</taxon>
        <taxon>Metakinetoplastina</taxon>
        <taxon>Trypanosomatida</taxon>
        <taxon>Trypanosomatidae</taxon>
        <taxon>Leishmaniinae</taxon>
        <taxon>Leishmania</taxon>
        <taxon>lizard Leishmania</taxon>
    </lineage>
</organism>
<dbReference type="AlphaFoldDB" id="A0A640KS41"/>
<keyword evidence="1" id="KW-0687">Ribonucleoprotein</keyword>
<evidence type="ECO:0000313" key="2">
    <source>
        <dbReference type="Proteomes" id="UP000419144"/>
    </source>
</evidence>
<gene>
    <name evidence="1" type="ORF">LtaPh_3310061</name>
</gene>
<dbReference type="Proteomes" id="UP000419144">
    <property type="component" value="Unassembled WGS sequence"/>
</dbReference>
<proteinExistence type="predicted"/>
<accession>A0A640KS41</accession>
<sequence length="269" mass="28923">MARPCICAGIPLRSHKCLHGTPNSDTSVDIARALLRRGDLLRLNDSDDIRKRLRRAVAASRVTGQHDLDLDANAAGAHVAVAAGGVDEGLVSRTGLDHVAVAEGHALRTLALDLSTDGDLAALGTRLHDIADDAHGGAAHLQVAQELEAEGLHLRHRGQAAHLNTLNVQLELAFLVVEALLDAGCQLADAAAVHTEHLTSLRGLNHDLRAERRDVVGDTGEAFFGQLALEKLKQFGVEHAVADDHALLGERTHFRVCVLRWGIRRRRSN</sequence>
<evidence type="ECO:0000313" key="1">
    <source>
        <dbReference type="EMBL" id="GET91834.1"/>
    </source>
</evidence>
<dbReference type="GO" id="GO:0005840">
    <property type="term" value="C:ribosome"/>
    <property type="evidence" value="ECO:0007669"/>
    <property type="project" value="UniProtKB-KW"/>
</dbReference>
<name>A0A640KS41_LEITA</name>
<keyword evidence="1" id="KW-0689">Ribosomal protein</keyword>
<protein>
    <submittedName>
        <fullName evidence="1">40S ribosomal protein S3, putative</fullName>
    </submittedName>
</protein>
<dbReference type="EMBL" id="BLBS01000051">
    <property type="protein sequence ID" value="GET91834.1"/>
    <property type="molecule type" value="Genomic_DNA"/>
</dbReference>
<comment type="caution">
    <text evidence="1">The sequence shown here is derived from an EMBL/GenBank/DDBJ whole genome shotgun (WGS) entry which is preliminary data.</text>
</comment>
<reference evidence="1" key="1">
    <citation type="submission" date="2019-11" db="EMBL/GenBank/DDBJ databases">
        <title>Leishmania tarentolae CDS.</title>
        <authorList>
            <person name="Goto Y."/>
            <person name="Yamagishi J."/>
        </authorList>
    </citation>
    <scope>NUCLEOTIDE SEQUENCE [LARGE SCALE GENOMIC DNA]</scope>
    <source>
        <strain evidence="1">Parrot Tar II</strain>
    </source>
</reference>